<feature type="domain" description="Aminoglycoside phosphotransferase" evidence="1">
    <location>
        <begin position="110"/>
        <end position="163"/>
    </location>
</feature>
<gene>
    <name evidence="2" type="ORF">CLV46_2394</name>
</gene>
<evidence type="ECO:0000259" key="1">
    <source>
        <dbReference type="Pfam" id="PF01636"/>
    </source>
</evidence>
<dbReference type="AlphaFoldDB" id="A0A2M9CLP3"/>
<keyword evidence="3" id="KW-1185">Reference proteome</keyword>
<dbReference type="EMBL" id="PGFF01000001">
    <property type="protein sequence ID" value="PJJ72817.1"/>
    <property type="molecule type" value="Genomic_DNA"/>
</dbReference>
<evidence type="ECO:0000313" key="3">
    <source>
        <dbReference type="Proteomes" id="UP000228758"/>
    </source>
</evidence>
<dbReference type="Proteomes" id="UP000228758">
    <property type="component" value="Unassembled WGS sequence"/>
</dbReference>
<dbReference type="OrthoDB" id="236897at2"/>
<dbReference type="Pfam" id="PF01636">
    <property type="entry name" value="APH"/>
    <property type="match status" value="1"/>
</dbReference>
<dbReference type="RefSeq" id="WP_100364969.1">
    <property type="nucleotide sequence ID" value="NZ_PGFF01000001.1"/>
</dbReference>
<comment type="caution">
    <text evidence="2">The sequence shown here is derived from an EMBL/GenBank/DDBJ whole genome shotgun (WGS) entry which is preliminary data.</text>
</comment>
<dbReference type="SUPFAM" id="SSF56112">
    <property type="entry name" value="Protein kinase-like (PK-like)"/>
    <property type="match status" value="1"/>
</dbReference>
<name>A0A2M9CLP3_9MICO</name>
<sequence length="246" mass="27346">MTEREVLAGGGMNVVERIGDRVHRPAGPWTPTVHRLLAHLRSRGIDWVPRPHGVDGDGREVLDFLPGESPDHPMPEWLWSDALLREAGLRLRRLHGATLGFDRAGAVWRMPAHEPAEVICHNDFAPYNFVVDAQRRLTGVIDFDTASPGPRRWDLAYLAYRLVPLGVGEVDPGSPIDGAERRRRLHLLCAAYGDADPDDVLTAVVPRLRELADFSELRAPQEGAHLLGHARLYRDDADAVAALLDR</sequence>
<dbReference type="InterPro" id="IPR002575">
    <property type="entry name" value="Aminoglycoside_PTrfase"/>
</dbReference>
<dbReference type="Gene3D" id="3.90.1200.10">
    <property type="match status" value="1"/>
</dbReference>
<protein>
    <submittedName>
        <fullName evidence="2">Phosphotransferase family enzyme</fullName>
    </submittedName>
</protein>
<reference evidence="2 3" key="1">
    <citation type="submission" date="2017-11" db="EMBL/GenBank/DDBJ databases">
        <title>Genomic Encyclopedia of Archaeal and Bacterial Type Strains, Phase II (KMG-II): From Individual Species to Whole Genera.</title>
        <authorList>
            <person name="Goeker M."/>
        </authorList>
    </citation>
    <scope>NUCLEOTIDE SEQUENCE [LARGE SCALE GENOMIC DNA]</scope>
    <source>
        <strain evidence="2 3">DSM 27393</strain>
    </source>
</reference>
<dbReference type="InterPro" id="IPR011009">
    <property type="entry name" value="Kinase-like_dom_sf"/>
</dbReference>
<proteinExistence type="predicted"/>
<keyword evidence="2" id="KW-0808">Transferase</keyword>
<accession>A0A2M9CLP3</accession>
<dbReference type="GO" id="GO:0016740">
    <property type="term" value="F:transferase activity"/>
    <property type="evidence" value="ECO:0007669"/>
    <property type="project" value="UniProtKB-KW"/>
</dbReference>
<evidence type="ECO:0000313" key="2">
    <source>
        <dbReference type="EMBL" id="PJJ72817.1"/>
    </source>
</evidence>
<organism evidence="2 3">
    <name type="scientific">Diaminobutyricimonas aerilata</name>
    <dbReference type="NCBI Taxonomy" id="1162967"/>
    <lineage>
        <taxon>Bacteria</taxon>
        <taxon>Bacillati</taxon>
        <taxon>Actinomycetota</taxon>
        <taxon>Actinomycetes</taxon>
        <taxon>Micrococcales</taxon>
        <taxon>Microbacteriaceae</taxon>
        <taxon>Diaminobutyricimonas</taxon>
    </lineage>
</organism>